<comment type="caution">
    <text evidence="1">The sequence shown here is derived from an EMBL/GenBank/DDBJ whole genome shotgun (WGS) entry which is preliminary data.</text>
</comment>
<sequence>MDETRCVSLVFLLVGLGLLAQYLYFHIIWSFIHLLFYIELMTITVKENGGLKALVSALDRWAAEIVTRRNDELGIDSSFHSACCPCGIGWMDIAASEGNTSTGLQMCCPFLSDTIPSVWSVGFRAQHQKKRSQQNSRCMKIENRNQTLKPFKEEDDSSRSHAIVSRCLPAFGKSLLTASTLGHKNDRYEEEATLSRMGHIL</sequence>
<evidence type="ECO:0000313" key="2">
    <source>
        <dbReference type="Proteomes" id="UP001054945"/>
    </source>
</evidence>
<proteinExistence type="predicted"/>
<reference evidence="1 2" key="1">
    <citation type="submission" date="2021-06" db="EMBL/GenBank/DDBJ databases">
        <title>Caerostris extrusa draft genome.</title>
        <authorList>
            <person name="Kono N."/>
            <person name="Arakawa K."/>
        </authorList>
    </citation>
    <scope>NUCLEOTIDE SEQUENCE [LARGE SCALE GENOMIC DNA]</scope>
</reference>
<dbReference type="Proteomes" id="UP001054945">
    <property type="component" value="Unassembled WGS sequence"/>
</dbReference>
<keyword evidence="2" id="KW-1185">Reference proteome</keyword>
<dbReference type="AlphaFoldDB" id="A0AAV4N698"/>
<dbReference type="EMBL" id="BPLR01002992">
    <property type="protein sequence ID" value="GIX80011.1"/>
    <property type="molecule type" value="Genomic_DNA"/>
</dbReference>
<gene>
    <name evidence="1" type="ORF">CEXT_86641</name>
</gene>
<name>A0AAV4N698_CAEEX</name>
<organism evidence="1 2">
    <name type="scientific">Caerostris extrusa</name>
    <name type="common">Bark spider</name>
    <name type="synonym">Caerostris bankana</name>
    <dbReference type="NCBI Taxonomy" id="172846"/>
    <lineage>
        <taxon>Eukaryota</taxon>
        <taxon>Metazoa</taxon>
        <taxon>Ecdysozoa</taxon>
        <taxon>Arthropoda</taxon>
        <taxon>Chelicerata</taxon>
        <taxon>Arachnida</taxon>
        <taxon>Araneae</taxon>
        <taxon>Araneomorphae</taxon>
        <taxon>Entelegynae</taxon>
        <taxon>Araneoidea</taxon>
        <taxon>Araneidae</taxon>
        <taxon>Caerostris</taxon>
    </lineage>
</organism>
<evidence type="ECO:0000313" key="1">
    <source>
        <dbReference type="EMBL" id="GIX80011.1"/>
    </source>
</evidence>
<accession>A0AAV4N698</accession>
<protein>
    <submittedName>
        <fullName evidence="1">Uncharacterized protein</fullName>
    </submittedName>
</protein>